<proteinExistence type="predicted"/>
<protein>
    <submittedName>
        <fullName evidence="1">Uncharacterized protein</fullName>
    </submittedName>
</protein>
<keyword evidence="2" id="KW-1185">Reference proteome</keyword>
<dbReference type="EMBL" id="KN831947">
    <property type="protein sequence ID" value="KIO12665.1"/>
    <property type="molecule type" value="Genomic_DNA"/>
</dbReference>
<sequence>MARLSATRIEPTVEALSMAKHELRLRTVIQFVRVHHSSSDWRTVLYFTTDMPATPSAHNSQRYTNGDVGVLPFSYTLSPLPTLLRDGAESQMAKYYVIPSTSTTPYPTLPINFPDLAMYLQSAVEDSRRAAIDGSSGMRKLAQFIDSCYPNDTGMAALDGDVPKRGVGGMLKRVMGRSKGRGSRGNEEIYDLVTPFVSEDWG</sequence>
<reference evidence="2" key="2">
    <citation type="submission" date="2015-01" db="EMBL/GenBank/DDBJ databases">
        <title>Evolutionary Origins and Diversification of the Mycorrhizal Mutualists.</title>
        <authorList>
            <consortium name="DOE Joint Genome Institute"/>
            <consortium name="Mycorrhizal Genomics Consortium"/>
            <person name="Kohler A."/>
            <person name="Kuo A."/>
            <person name="Nagy L.G."/>
            <person name="Floudas D."/>
            <person name="Copeland A."/>
            <person name="Barry K.W."/>
            <person name="Cichocki N."/>
            <person name="Veneault-Fourrey C."/>
            <person name="LaButti K."/>
            <person name="Lindquist E.A."/>
            <person name="Lipzen A."/>
            <person name="Lundell T."/>
            <person name="Morin E."/>
            <person name="Murat C."/>
            <person name="Riley R."/>
            <person name="Ohm R."/>
            <person name="Sun H."/>
            <person name="Tunlid A."/>
            <person name="Henrissat B."/>
            <person name="Grigoriev I.V."/>
            <person name="Hibbett D.S."/>
            <person name="Martin F."/>
        </authorList>
    </citation>
    <scope>NUCLEOTIDE SEQUENCE [LARGE SCALE GENOMIC DNA]</scope>
    <source>
        <strain evidence="2">Marx 270</strain>
    </source>
</reference>
<dbReference type="HOGENOM" id="CLU_1489221_0_0_1"/>
<dbReference type="OrthoDB" id="3269480at2759"/>
<evidence type="ECO:0000313" key="1">
    <source>
        <dbReference type="EMBL" id="KIO12665.1"/>
    </source>
</evidence>
<organism evidence="1 2">
    <name type="scientific">Pisolithus tinctorius Marx 270</name>
    <dbReference type="NCBI Taxonomy" id="870435"/>
    <lineage>
        <taxon>Eukaryota</taxon>
        <taxon>Fungi</taxon>
        <taxon>Dikarya</taxon>
        <taxon>Basidiomycota</taxon>
        <taxon>Agaricomycotina</taxon>
        <taxon>Agaricomycetes</taxon>
        <taxon>Agaricomycetidae</taxon>
        <taxon>Boletales</taxon>
        <taxon>Sclerodermatineae</taxon>
        <taxon>Pisolithaceae</taxon>
        <taxon>Pisolithus</taxon>
    </lineage>
</organism>
<dbReference type="AlphaFoldDB" id="A0A0C3PFI7"/>
<name>A0A0C3PFI7_PISTI</name>
<dbReference type="STRING" id="870435.A0A0C3PFI7"/>
<reference evidence="1 2" key="1">
    <citation type="submission" date="2014-04" db="EMBL/GenBank/DDBJ databases">
        <authorList>
            <consortium name="DOE Joint Genome Institute"/>
            <person name="Kuo A."/>
            <person name="Kohler A."/>
            <person name="Costa M.D."/>
            <person name="Nagy L.G."/>
            <person name="Floudas D."/>
            <person name="Copeland A."/>
            <person name="Barry K.W."/>
            <person name="Cichocki N."/>
            <person name="Veneault-Fourrey C."/>
            <person name="LaButti K."/>
            <person name="Lindquist E.A."/>
            <person name="Lipzen A."/>
            <person name="Lundell T."/>
            <person name="Morin E."/>
            <person name="Murat C."/>
            <person name="Sun H."/>
            <person name="Tunlid A."/>
            <person name="Henrissat B."/>
            <person name="Grigoriev I.V."/>
            <person name="Hibbett D.S."/>
            <person name="Martin F."/>
            <person name="Nordberg H.P."/>
            <person name="Cantor M.N."/>
            <person name="Hua S.X."/>
        </authorList>
    </citation>
    <scope>NUCLEOTIDE SEQUENCE [LARGE SCALE GENOMIC DNA]</scope>
    <source>
        <strain evidence="1 2">Marx 270</strain>
    </source>
</reference>
<dbReference type="InParanoid" id="A0A0C3PFI7"/>
<accession>A0A0C3PFI7</accession>
<gene>
    <name evidence="1" type="ORF">M404DRAFT_124171</name>
</gene>
<evidence type="ECO:0000313" key="2">
    <source>
        <dbReference type="Proteomes" id="UP000054217"/>
    </source>
</evidence>
<dbReference type="Proteomes" id="UP000054217">
    <property type="component" value="Unassembled WGS sequence"/>
</dbReference>